<feature type="transmembrane region" description="Helical" evidence="5">
    <location>
        <begin position="179"/>
        <end position="200"/>
    </location>
</feature>
<feature type="transmembrane region" description="Helical" evidence="5">
    <location>
        <begin position="277"/>
        <end position="295"/>
    </location>
</feature>
<keyword evidence="4 5" id="KW-0472">Membrane</keyword>
<dbReference type="Gene3D" id="1.20.1250.20">
    <property type="entry name" value="MFS general substrate transporter like domains"/>
    <property type="match status" value="1"/>
</dbReference>
<sequence length="422" mass="42127">MSHSPQSRLNTAAVQRRTVWTLAAAQVFSGLSAGSTLTLGSILAVQFAGAEVWAGASNTAVTLGTACTAVPLSRMALRTGRRVALASGLCGAIVGTVLLVYAVIIQSFPVLVLGSFGVGVANAVNLQARFAVTDLARPERRGRDLSFVVWAITIGAVFGPNLVAPGAVVAVALGLPSSAGAFLISAAGMIVGCAIIWWGLRPDPLLVRAELDADGKPVSGSADASSAGGWAVCRRYPAAAAVMVVMAGAHAAMVAVMTMTPVHLNHESATGTAEAGTIGLIGLTISLHIAGMFALSPIMGWLTDRVGAWRTALGGLTALLVATGGAAAFSHHTLLVISCLVLLGVGWSAATVAGSTLLVETLPAEHRVAAQGFSDAVMSFAAAAAALAGGPVMAVAGFPGVAVVAAAVSLLAVGVAARFAAR</sequence>
<evidence type="ECO:0000256" key="1">
    <source>
        <dbReference type="ARBA" id="ARBA00004651"/>
    </source>
</evidence>
<dbReference type="RefSeq" id="WP_286266287.1">
    <property type="nucleotide sequence ID" value="NZ_AP028056.1"/>
</dbReference>
<proteinExistence type="predicted"/>
<keyword evidence="8" id="KW-1185">Reference proteome</keyword>
<dbReference type="Pfam" id="PF07690">
    <property type="entry name" value="MFS_1"/>
    <property type="match status" value="2"/>
</dbReference>
<dbReference type="PANTHER" id="PTHR23534">
    <property type="entry name" value="MFS PERMEASE"/>
    <property type="match status" value="1"/>
</dbReference>
<dbReference type="PROSITE" id="PS50850">
    <property type="entry name" value="MFS"/>
    <property type="match status" value="1"/>
</dbReference>
<dbReference type="AlphaFoldDB" id="A0AAN0KDT6"/>
<dbReference type="InterPro" id="IPR011701">
    <property type="entry name" value="MFS"/>
</dbReference>
<accession>A0AAN0KDT6</accession>
<evidence type="ECO:0000313" key="7">
    <source>
        <dbReference type="EMBL" id="BEH03620.1"/>
    </source>
</evidence>
<feature type="transmembrane region" description="Helical" evidence="5">
    <location>
        <begin position="400"/>
        <end position="421"/>
    </location>
</feature>
<dbReference type="PANTHER" id="PTHR23534:SF1">
    <property type="entry name" value="MAJOR FACILITATOR SUPERFAMILY PROTEIN"/>
    <property type="match status" value="1"/>
</dbReference>
<organism evidence="7 8">
    <name type="scientific">Brooklawnia propionicigenes</name>
    <dbReference type="NCBI Taxonomy" id="3041175"/>
    <lineage>
        <taxon>Bacteria</taxon>
        <taxon>Bacillati</taxon>
        <taxon>Actinomycetota</taxon>
        <taxon>Actinomycetes</taxon>
        <taxon>Propionibacteriales</taxon>
        <taxon>Propionibacteriaceae</taxon>
        <taxon>Brooklawnia</taxon>
    </lineage>
</organism>
<evidence type="ECO:0000256" key="2">
    <source>
        <dbReference type="ARBA" id="ARBA00022692"/>
    </source>
</evidence>
<feature type="transmembrane region" description="Helical" evidence="5">
    <location>
        <begin position="307"/>
        <end position="329"/>
    </location>
</feature>
<gene>
    <name evidence="7" type="ORF">brsh051_29010</name>
</gene>
<evidence type="ECO:0000256" key="5">
    <source>
        <dbReference type="SAM" id="Phobius"/>
    </source>
</evidence>
<evidence type="ECO:0000256" key="4">
    <source>
        <dbReference type="ARBA" id="ARBA00023136"/>
    </source>
</evidence>
<feature type="transmembrane region" description="Helical" evidence="5">
    <location>
        <begin position="372"/>
        <end position="394"/>
    </location>
</feature>
<reference evidence="7" key="1">
    <citation type="journal article" date="2024" name="Int. J. Syst. Evol. Microbiol.">
        <title>Brooklawnia propionicigenes sp. nov., a facultatively anaerobic, propionate-producing bacterium isolated from a methanogenic reactor treating waste from cattle farms.</title>
        <authorList>
            <person name="Akita Y."/>
            <person name="Ueki A."/>
            <person name="Tonouchi A."/>
            <person name="Sugawara Y."/>
            <person name="Honma S."/>
            <person name="Kaku N."/>
            <person name="Ueki K."/>
        </authorList>
    </citation>
    <scope>NUCLEOTIDE SEQUENCE</scope>
    <source>
        <strain evidence="7">SH051</strain>
    </source>
</reference>
<dbReference type="EMBL" id="AP028056">
    <property type="protein sequence ID" value="BEH03620.1"/>
    <property type="molecule type" value="Genomic_DNA"/>
</dbReference>
<feature type="domain" description="Major facilitator superfamily (MFS) profile" evidence="6">
    <location>
        <begin position="18"/>
        <end position="422"/>
    </location>
</feature>
<feature type="transmembrane region" description="Helical" evidence="5">
    <location>
        <begin position="335"/>
        <end position="360"/>
    </location>
</feature>
<name>A0AAN0KDT6_9ACTN</name>
<evidence type="ECO:0000259" key="6">
    <source>
        <dbReference type="PROSITE" id="PS50850"/>
    </source>
</evidence>
<dbReference type="KEGG" id="broo:brsh051_29010"/>
<protein>
    <submittedName>
        <fullName evidence="7">MFS transporter</fullName>
    </submittedName>
</protein>
<feature type="transmembrane region" description="Helical" evidence="5">
    <location>
        <begin position="83"/>
        <end position="104"/>
    </location>
</feature>
<comment type="subcellular location">
    <subcellularLocation>
        <location evidence="1">Cell membrane</location>
        <topology evidence="1">Multi-pass membrane protein</topology>
    </subcellularLocation>
</comment>
<evidence type="ECO:0000256" key="3">
    <source>
        <dbReference type="ARBA" id="ARBA00022989"/>
    </source>
</evidence>
<dbReference type="Proteomes" id="UP001431656">
    <property type="component" value="Chromosome"/>
</dbReference>
<keyword evidence="2 5" id="KW-0812">Transmembrane</keyword>
<feature type="transmembrane region" description="Helical" evidence="5">
    <location>
        <begin position="147"/>
        <end position="173"/>
    </location>
</feature>
<feature type="transmembrane region" description="Helical" evidence="5">
    <location>
        <begin position="236"/>
        <end position="257"/>
    </location>
</feature>
<dbReference type="SUPFAM" id="SSF103473">
    <property type="entry name" value="MFS general substrate transporter"/>
    <property type="match status" value="1"/>
</dbReference>
<dbReference type="InterPro" id="IPR036259">
    <property type="entry name" value="MFS_trans_sf"/>
</dbReference>
<evidence type="ECO:0000313" key="8">
    <source>
        <dbReference type="Proteomes" id="UP001431656"/>
    </source>
</evidence>
<keyword evidence="3 5" id="KW-1133">Transmembrane helix</keyword>
<dbReference type="InterPro" id="IPR020846">
    <property type="entry name" value="MFS_dom"/>
</dbReference>
<dbReference type="GO" id="GO:0022857">
    <property type="term" value="F:transmembrane transporter activity"/>
    <property type="evidence" value="ECO:0007669"/>
    <property type="project" value="InterPro"/>
</dbReference>
<feature type="transmembrane region" description="Helical" evidence="5">
    <location>
        <begin position="110"/>
        <end position="126"/>
    </location>
</feature>
<dbReference type="GO" id="GO:0005886">
    <property type="term" value="C:plasma membrane"/>
    <property type="evidence" value="ECO:0007669"/>
    <property type="project" value="UniProtKB-SubCell"/>
</dbReference>